<evidence type="ECO:0000259" key="11">
    <source>
        <dbReference type="Pfam" id="PF07715"/>
    </source>
</evidence>
<sequence length="906" mass="98553">MAHRLDRRLCAVAAACPDRRTDAGQRPCLARRRNPHLWHVFHFRCRRGCTRRPARRGALSALPRTRRCGDPAVPPVRGAGRAAHAGAALSVGFEALAVRASGAQALSTPRASTPGLSFAAPAARPRHPFLPRHRCRPAPARRHGRASSGHAQIPGFLPMNAHSLLRFRDQLRHSSAMTSPALIALFGGLMMASASAQSAGKPVSNSLPTVVVTASQPDWGANEGAGENLFLPLDTSTITSIMARTAALSTSDSGALLTGVPGGAAWGAGGVSSLPAINGMGADRVQIDINGMTYGVACPNEMNPPLSFVNPAMISNMTVFTATSPVSVGGDYTGAKVKVEVAQPKFTPGQQITTSGSVSGYYRSNGNGYGTDVTATMSNEDTNVTYTGGWARASDYTSGNGTTIKSTMYETQNHAVSISKRDASNLFTLQLGGQFIPYESYVNQYMDLVDNRSFFINGNYEGRFEWGRLEASAFFSRVRHTMGFIQPDKTGDMPMDTRTSNLGYNIRATIDVSPHDLVRVGNELVYNTLDDWWPPVAGSSMMGPDTFININNGQRTRIGTYAEWERHFNDQWTGIIGVRNDIVWMNTGDVQGYNAMMYGANAAAFNALDHARTDINFDGSAILRYTPNAMSSYELGLARKTRSPNFYERYAWSTNAMAMQMIGWFGDGNGYLGNIDLVPEKAHTVSFTASWHDAAQKVWEVRVSPYYSYVQDYIDVDRCALAGCLSNLASNLTTTNNFVFLQFANHDAWLYGINIDGKLALWDGPVYGRGVLRGNVNFVRGQRTDGVDLYHIMPVNGTVGLDHTIGNWTNSLEVQMVGAKTQVSEVRNETETSAYALLNFRTAYEWNAVRIQFGIDNILDTEYDLPLGGANLVNYQQVSMMGSSSVWGYGVAGPGRSVNTRVTVKF</sequence>
<evidence type="ECO:0000256" key="1">
    <source>
        <dbReference type="ARBA" id="ARBA00004571"/>
    </source>
</evidence>
<reference evidence="12 13" key="6">
    <citation type="journal article" date="2011" name="Appl. Environ. Microbiol.">
        <title>Involvement of the azorhizobial chromosome partition gene (parA) in the onset of bacteroid differentiation during Sesbania rostrata stem nodule development.</title>
        <authorList>
            <person name="Liu CT."/>
            <person name="Lee KB."/>
            <person name="Wang YS."/>
            <person name="Peng MH."/>
            <person name="Lee KT."/>
            <person name="Suzuki S."/>
            <person name="Suzuki T."/>
            <person name="Oyaizu H."/>
        </authorList>
    </citation>
    <scope>NUCLEOTIDE SEQUENCE [LARGE SCALE GENOMIC DNA]</scope>
    <source>
        <strain evidence="13">ATCC 43989 / DSM 5975 / JCM 20966 / LMG 6465 / NBRC 14845 / NCIMB 13405 / ORS 571</strain>
    </source>
</reference>
<dbReference type="GO" id="GO:0009279">
    <property type="term" value="C:cell outer membrane"/>
    <property type="evidence" value="ECO:0007669"/>
    <property type="project" value="UniProtKB-SubCell"/>
</dbReference>
<dbReference type="STRING" id="438753.AZC_1341"/>
<comment type="similarity">
    <text evidence="8">Belongs to the TonB-dependent receptor family.</text>
</comment>
<dbReference type="InterPro" id="IPR012910">
    <property type="entry name" value="Plug_dom"/>
</dbReference>
<dbReference type="Pfam" id="PF00593">
    <property type="entry name" value="TonB_dep_Rec_b-barrel"/>
    <property type="match status" value="1"/>
</dbReference>
<dbReference type="Pfam" id="PF07715">
    <property type="entry name" value="Plug"/>
    <property type="match status" value="1"/>
</dbReference>
<reference evidence="12 13" key="4">
    <citation type="journal article" date="2009" name="Appl. Environ. Microbiol.">
        <title>Comparative genome-wide transcriptional profiling of Azorhizobium caulinodans ORS571 grown under free-living and symbiotic conditions.</title>
        <authorList>
            <person name="Tsukada S."/>
            <person name="Aono T."/>
            <person name="Akiba N."/>
            <person name="Lee KB."/>
            <person name="Liu CT."/>
            <person name="Toyazaki H."/>
            <person name="Oyaizu H."/>
        </authorList>
    </citation>
    <scope>NUCLEOTIDE SEQUENCE [LARGE SCALE GENOMIC DNA]</scope>
    <source>
        <strain evidence="13">ATCC 43989 / DSM 5975 / JCM 20966 / LMG 6465 / NBRC 14845 / NCIMB 13405 / ORS 571</strain>
    </source>
</reference>
<evidence type="ECO:0000256" key="7">
    <source>
        <dbReference type="ARBA" id="ARBA00023237"/>
    </source>
</evidence>
<dbReference type="GO" id="GO:0015344">
    <property type="term" value="F:siderophore uptake transmembrane transporter activity"/>
    <property type="evidence" value="ECO:0007669"/>
    <property type="project" value="TreeGrafter"/>
</dbReference>
<reference evidence="12 13" key="1">
    <citation type="journal article" date="2007" name="Appl. Environ. Microbiol.">
        <title>Rhizobial factors required for stem nodule maturation and maintenance in Sesbania rostrata-Azorhizobium caulinodans ORS571 symbiosis.</title>
        <authorList>
            <person name="Suzuki S."/>
            <person name="Aono T."/>
            <person name="Lee KB."/>
            <person name="Suzuki T."/>
            <person name="Liu CT."/>
            <person name="Miwa H."/>
            <person name="Wakao S."/>
            <person name="Iki T."/>
            <person name="Oyaizu H."/>
        </authorList>
    </citation>
    <scope>NUCLEOTIDE SEQUENCE [LARGE SCALE GENOMIC DNA]</scope>
    <source>
        <strain evidence="13">ATCC 43989 / DSM 5975 / JCM 20966 / LMG 6465 / NBRC 14845 / NCIMB 13405 / ORS 571</strain>
    </source>
</reference>
<keyword evidence="2" id="KW-0813">Transport</keyword>
<dbReference type="InterPro" id="IPR036942">
    <property type="entry name" value="Beta-barrel_TonB_sf"/>
</dbReference>
<keyword evidence="12" id="KW-0675">Receptor</keyword>
<keyword evidence="5 8" id="KW-0798">TonB box</keyword>
<evidence type="ECO:0000256" key="8">
    <source>
        <dbReference type="RuleBase" id="RU003357"/>
    </source>
</evidence>
<dbReference type="KEGG" id="azc:AZC_1341"/>
<dbReference type="EMBL" id="AP009384">
    <property type="protein sequence ID" value="BAF87339.1"/>
    <property type="molecule type" value="Genomic_DNA"/>
</dbReference>
<feature type="domain" description="TonB-dependent receptor-like beta-barrel" evidence="10">
    <location>
        <begin position="412"/>
        <end position="858"/>
    </location>
</feature>
<evidence type="ECO:0000256" key="4">
    <source>
        <dbReference type="ARBA" id="ARBA00022692"/>
    </source>
</evidence>
<dbReference type="HOGENOM" id="CLU_014873_0_0_5"/>
<organism evidence="12 13">
    <name type="scientific">Azorhizobium caulinodans (strain ATCC 43989 / DSM 5975 / JCM 20966 / LMG 6465 / NBRC 14845 / NCIMB 13405 / ORS 571)</name>
    <dbReference type="NCBI Taxonomy" id="438753"/>
    <lineage>
        <taxon>Bacteria</taxon>
        <taxon>Pseudomonadati</taxon>
        <taxon>Pseudomonadota</taxon>
        <taxon>Alphaproteobacteria</taxon>
        <taxon>Hyphomicrobiales</taxon>
        <taxon>Xanthobacteraceae</taxon>
        <taxon>Azorhizobium</taxon>
    </lineage>
</organism>
<feature type="region of interest" description="Disordered" evidence="9">
    <location>
        <begin position="107"/>
        <end position="132"/>
    </location>
</feature>
<evidence type="ECO:0000256" key="2">
    <source>
        <dbReference type="ARBA" id="ARBA00022448"/>
    </source>
</evidence>
<evidence type="ECO:0000256" key="6">
    <source>
        <dbReference type="ARBA" id="ARBA00023136"/>
    </source>
</evidence>
<evidence type="ECO:0000256" key="5">
    <source>
        <dbReference type="ARBA" id="ARBA00023077"/>
    </source>
</evidence>
<evidence type="ECO:0000313" key="12">
    <source>
        <dbReference type="EMBL" id="BAF87339.1"/>
    </source>
</evidence>
<dbReference type="InterPro" id="IPR000531">
    <property type="entry name" value="Beta-barrel_TonB"/>
</dbReference>
<gene>
    <name evidence="12" type="ordered locus">AZC_1341</name>
</gene>
<keyword evidence="13" id="KW-1185">Reference proteome</keyword>
<keyword evidence="3" id="KW-1134">Transmembrane beta strand</keyword>
<dbReference type="PANTHER" id="PTHR30069">
    <property type="entry name" value="TONB-DEPENDENT OUTER MEMBRANE RECEPTOR"/>
    <property type="match status" value="1"/>
</dbReference>
<proteinExistence type="inferred from homology"/>
<evidence type="ECO:0000259" key="10">
    <source>
        <dbReference type="Pfam" id="PF00593"/>
    </source>
</evidence>
<dbReference type="Gene3D" id="2.40.170.20">
    <property type="entry name" value="TonB-dependent receptor, beta-barrel domain"/>
    <property type="match status" value="1"/>
</dbReference>
<dbReference type="eggNOG" id="COG1629">
    <property type="taxonomic scope" value="Bacteria"/>
</dbReference>
<keyword evidence="4" id="KW-0812">Transmembrane</keyword>
<dbReference type="GO" id="GO:0044718">
    <property type="term" value="P:siderophore transmembrane transport"/>
    <property type="evidence" value="ECO:0007669"/>
    <property type="project" value="TreeGrafter"/>
</dbReference>
<comment type="subcellular location">
    <subcellularLocation>
        <location evidence="1">Cell outer membrane</location>
        <topology evidence="1">Multi-pass membrane protein</topology>
    </subcellularLocation>
</comment>
<reference evidence="13" key="2">
    <citation type="submission" date="2007-04" db="EMBL/GenBank/DDBJ databases">
        <title>Complete genome sequence of the nitrogen-fixing bacterium Azorhizobium caulinodans ORS571.</title>
        <authorList>
            <person name="Lee K.B."/>
            <person name="Backer P.D."/>
            <person name="Aono T."/>
            <person name="Liu C.T."/>
            <person name="Suzuki S."/>
            <person name="Suzuki T."/>
            <person name="Kaneko T."/>
            <person name="Yamada M."/>
            <person name="Tabata S."/>
            <person name="Kupfer D.M."/>
            <person name="Najar F.Z."/>
            <person name="Wiley G.B."/>
            <person name="Roe B."/>
            <person name="Binnewies T."/>
            <person name="Ussery D."/>
            <person name="Vereecke D."/>
            <person name="Gevers D."/>
            <person name="Holsters M."/>
            <person name="Oyaizu H."/>
        </authorList>
    </citation>
    <scope>NUCLEOTIDE SEQUENCE [LARGE SCALE GENOMIC DNA]</scope>
    <source>
        <strain evidence="13">ATCC 43989 / DSM 5975 / JCM 20966 / LMG 6465 / NBRC 14845 / NCIMB 13405 / ORS 571</strain>
    </source>
</reference>
<feature type="domain" description="TonB-dependent receptor plug" evidence="11">
    <location>
        <begin position="249"/>
        <end position="334"/>
    </location>
</feature>
<evidence type="ECO:0000256" key="9">
    <source>
        <dbReference type="SAM" id="MobiDB-lite"/>
    </source>
</evidence>
<dbReference type="InterPro" id="IPR039426">
    <property type="entry name" value="TonB-dep_rcpt-like"/>
</dbReference>
<protein>
    <submittedName>
        <fullName evidence="12">TonB dependent receptor</fullName>
    </submittedName>
</protein>
<keyword evidence="6 8" id="KW-0472">Membrane</keyword>
<evidence type="ECO:0000313" key="13">
    <source>
        <dbReference type="Proteomes" id="UP000000270"/>
    </source>
</evidence>
<name>A8I171_AZOC5</name>
<accession>A8I171</accession>
<dbReference type="AlphaFoldDB" id="A8I171"/>
<keyword evidence="7" id="KW-0998">Cell outer membrane</keyword>
<reference evidence="12 13" key="3">
    <citation type="journal article" date="2008" name="BMC Genomics">
        <title>The genome of the versatile nitrogen fixer Azorhizobium caulinodans ORS571.</title>
        <authorList>
            <person name="Lee KB."/>
            <person name="Backer P.D."/>
            <person name="Aono T."/>
            <person name="Liu CT."/>
            <person name="Suzuki S."/>
            <person name="Suzuki T."/>
            <person name="Kaneko T."/>
            <person name="Yamada M."/>
            <person name="Tabata S."/>
            <person name="Kupfer D.M."/>
            <person name="Najar F.Z."/>
            <person name="Wiley G.B."/>
            <person name="Roe B."/>
            <person name="Binnewies T.T."/>
            <person name="Ussery D.W."/>
            <person name="D'Haeze W."/>
            <person name="Herder J.D."/>
            <person name="Gevers D."/>
            <person name="Vereecke D."/>
            <person name="Holsters M."/>
            <person name="Oyaizu H."/>
        </authorList>
    </citation>
    <scope>NUCLEOTIDE SEQUENCE [LARGE SCALE GENOMIC DNA]</scope>
    <source>
        <strain evidence="13">ATCC 43989 / DSM 5975 / JCM 20966 / LMG 6465 / NBRC 14845 / NCIMB 13405 / ORS 571</strain>
    </source>
</reference>
<dbReference type="Proteomes" id="UP000000270">
    <property type="component" value="Chromosome"/>
</dbReference>
<dbReference type="PANTHER" id="PTHR30069:SF49">
    <property type="entry name" value="OUTER MEMBRANE PROTEIN C"/>
    <property type="match status" value="1"/>
</dbReference>
<evidence type="ECO:0000256" key="3">
    <source>
        <dbReference type="ARBA" id="ARBA00022452"/>
    </source>
</evidence>
<dbReference type="SUPFAM" id="SSF56935">
    <property type="entry name" value="Porins"/>
    <property type="match status" value="1"/>
</dbReference>
<reference evidence="12 13" key="5">
    <citation type="journal article" date="2010" name="Appl. Environ. Microbiol.">
        <title>phrR-like gene praR of Azorhizobium caulinodans ORS571 is essential for symbiosis with Sesbania rostrata and is involved in expression of reb genes.</title>
        <authorList>
            <person name="Akiba N."/>
            <person name="Aono T."/>
            <person name="Toyazaki H."/>
            <person name="Sato S."/>
            <person name="Oyaizu H."/>
        </authorList>
    </citation>
    <scope>NUCLEOTIDE SEQUENCE [LARGE SCALE GENOMIC DNA]</scope>
    <source>
        <strain evidence="13">ATCC 43989 / DSM 5975 / JCM 20966 / LMG 6465 / NBRC 14845 / NCIMB 13405 / ORS 571</strain>
    </source>
</reference>